<reference evidence="3 5" key="2">
    <citation type="journal article" date="2013" name="Nature">
        <title>Insights into bilaterian evolution from three spiralian genomes.</title>
        <authorList>
            <person name="Simakov O."/>
            <person name="Marletaz F."/>
            <person name="Cho S.J."/>
            <person name="Edsinger-Gonzales E."/>
            <person name="Havlak P."/>
            <person name="Hellsten U."/>
            <person name="Kuo D.H."/>
            <person name="Larsson T."/>
            <person name="Lv J."/>
            <person name="Arendt D."/>
            <person name="Savage R."/>
            <person name="Osoegawa K."/>
            <person name="de Jong P."/>
            <person name="Grimwood J."/>
            <person name="Chapman J.A."/>
            <person name="Shapiro H."/>
            <person name="Aerts A."/>
            <person name="Otillar R.P."/>
            <person name="Terry A.Y."/>
            <person name="Boore J.L."/>
            <person name="Grigoriev I.V."/>
            <person name="Lindberg D.R."/>
            <person name="Seaver E.C."/>
            <person name="Weisblat D.A."/>
            <person name="Putnam N.H."/>
            <person name="Rokhsar D.S."/>
        </authorList>
    </citation>
    <scope>NUCLEOTIDE SEQUENCE</scope>
    <source>
        <strain evidence="3 5">I ESC-2004</strain>
    </source>
</reference>
<evidence type="ECO:0000313" key="4">
    <source>
        <dbReference type="EnsemblMetazoa" id="CapteP179082"/>
    </source>
</evidence>
<reference evidence="4" key="3">
    <citation type="submission" date="2015-06" db="UniProtKB">
        <authorList>
            <consortium name="EnsemblMetazoa"/>
        </authorList>
    </citation>
    <scope>IDENTIFICATION</scope>
</reference>
<dbReference type="EMBL" id="AMQN01012347">
    <property type="status" value="NOT_ANNOTATED_CDS"/>
    <property type="molecule type" value="Genomic_DNA"/>
</dbReference>
<dbReference type="PROSITE" id="PS51419">
    <property type="entry name" value="RAB"/>
    <property type="match status" value="1"/>
</dbReference>
<dbReference type="PROSITE" id="PS51421">
    <property type="entry name" value="RAS"/>
    <property type="match status" value="1"/>
</dbReference>
<dbReference type="GO" id="GO:0005525">
    <property type="term" value="F:GTP binding"/>
    <property type="evidence" value="ECO:0007669"/>
    <property type="project" value="InterPro"/>
</dbReference>
<keyword evidence="2" id="KW-0547">Nucleotide-binding</keyword>
<comment type="similarity">
    <text evidence="1">Belongs to the small GTPase superfamily. Rab family.</text>
</comment>
<dbReference type="InterPro" id="IPR001806">
    <property type="entry name" value="Small_GTPase"/>
</dbReference>
<dbReference type="SMART" id="SM00175">
    <property type="entry name" value="RAB"/>
    <property type="match status" value="1"/>
</dbReference>
<evidence type="ECO:0000256" key="2">
    <source>
        <dbReference type="ARBA" id="ARBA00022741"/>
    </source>
</evidence>
<dbReference type="EMBL" id="KB309465">
    <property type="protein sequence ID" value="ELT94294.1"/>
    <property type="molecule type" value="Genomic_DNA"/>
</dbReference>
<dbReference type="AlphaFoldDB" id="R7TKU0"/>
<dbReference type="InterPro" id="IPR027417">
    <property type="entry name" value="P-loop_NTPase"/>
</dbReference>
<dbReference type="EnsemblMetazoa" id="CapteT179082">
    <property type="protein sequence ID" value="CapteP179082"/>
    <property type="gene ID" value="CapteG179082"/>
</dbReference>
<dbReference type="GO" id="GO:0003924">
    <property type="term" value="F:GTPase activity"/>
    <property type="evidence" value="ECO:0007669"/>
    <property type="project" value="InterPro"/>
</dbReference>
<evidence type="ECO:0000313" key="5">
    <source>
        <dbReference type="Proteomes" id="UP000014760"/>
    </source>
</evidence>
<organism evidence="3">
    <name type="scientific">Capitella teleta</name>
    <name type="common">Polychaete worm</name>
    <dbReference type="NCBI Taxonomy" id="283909"/>
    <lineage>
        <taxon>Eukaryota</taxon>
        <taxon>Metazoa</taxon>
        <taxon>Spiralia</taxon>
        <taxon>Lophotrochozoa</taxon>
        <taxon>Annelida</taxon>
        <taxon>Polychaeta</taxon>
        <taxon>Sedentaria</taxon>
        <taxon>Scolecida</taxon>
        <taxon>Capitellidae</taxon>
        <taxon>Capitella</taxon>
    </lineage>
</organism>
<dbReference type="Proteomes" id="UP000014760">
    <property type="component" value="Unassembled WGS sequence"/>
</dbReference>
<dbReference type="SMART" id="SM00174">
    <property type="entry name" value="RHO"/>
    <property type="match status" value="1"/>
</dbReference>
<dbReference type="STRING" id="283909.R7TKU0"/>
<sequence>MMVGPDKVDLKVVLLGREYSGKTALAHRYLLQKFNPHMNYQTTVGAAYGARKFEVDKQTIFMGLWDTAGSERYECMSHVYYHGAWAALVCFELIDRESWLRARHWANEVMTRGDEGCKIYLIGTKADLVTEPGTPRKIEYATAKSYADDIRAKYIETSSKTGQNVEEMYCMIAEDYVADMAKKTKGEN</sequence>
<proteinExistence type="inferred from homology"/>
<gene>
    <name evidence="3" type="ORF">CAPTEDRAFT_179082</name>
</gene>
<dbReference type="HOGENOM" id="CLU_041217_10_2_1"/>
<dbReference type="OrthoDB" id="25896at2759"/>
<dbReference type="Pfam" id="PF00071">
    <property type="entry name" value="Ras"/>
    <property type="match status" value="1"/>
</dbReference>
<dbReference type="Gene3D" id="3.40.50.300">
    <property type="entry name" value="P-loop containing nucleotide triphosphate hydrolases"/>
    <property type="match status" value="1"/>
</dbReference>
<dbReference type="FunFam" id="3.40.50.300:FF:001447">
    <property type="entry name" value="Ras-related protein Rab-1B"/>
    <property type="match status" value="1"/>
</dbReference>
<dbReference type="SMART" id="SM00173">
    <property type="entry name" value="RAS"/>
    <property type="match status" value="1"/>
</dbReference>
<reference evidence="5" key="1">
    <citation type="submission" date="2012-12" db="EMBL/GenBank/DDBJ databases">
        <authorList>
            <person name="Hellsten U."/>
            <person name="Grimwood J."/>
            <person name="Chapman J.A."/>
            <person name="Shapiro H."/>
            <person name="Aerts A."/>
            <person name="Otillar R.P."/>
            <person name="Terry A.Y."/>
            <person name="Boore J.L."/>
            <person name="Simakov O."/>
            <person name="Marletaz F."/>
            <person name="Cho S.-J."/>
            <person name="Edsinger-Gonzales E."/>
            <person name="Havlak P."/>
            <person name="Kuo D.-H."/>
            <person name="Larsson T."/>
            <person name="Lv J."/>
            <person name="Arendt D."/>
            <person name="Savage R."/>
            <person name="Osoegawa K."/>
            <person name="de Jong P."/>
            <person name="Lindberg D.R."/>
            <person name="Seaver E.C."/>
            <person name="Weisblat D.A."/>
            <person name="Putnam N.H."/>
            <person name="Grigoriev I.V."/>
            <person name="Rokhsar D.S."/>
        </authorList>
    </citation>
    <scope>NUCLEOTIDE SEQUENCE</scope>
    <source>
        <strain evidence="5">I ESC-2004</strain>
    </source>
</reference>
<dbReference type="InterPro" id="IPR005225">
    <property type="entry name" value="Small_GTP-bd"/>
</dbReference>
<dbReference type="OMA" id="RFRAGPY"/>
<dbReference type="NCBIfam" id="TIGR00231">
    <property type="entry name" value="small_GTP"/>
    <property type="match status" value="1"/>
</dbReference>
<dbReference type="PRINTS" id="PR00449">
    <property type="entry name" value="RASTRNSFRMNG"/>
</dbReference>
<evidence type="ECO:0000256" key="1">
    <source>
        <dbReference type="ARBA" id="ARBA00006270"/>
    </source>
</evidence>
<keyword evidence="5" id="KW-1185">Reference proteome</keyword>
<protein>
    <submittedName>
        <fullName evidence="3 4">Uncharacterized protein</fullName>
    </submittedName>
</protein>
<dbReference type="PANTHER" id="PTHR47978">
    <property type="match status" value="1"/>
</dbReference>
<accession>R7TKU0</accession>
<evidence type="ECO:0000313" key="3">
    <source>
        <dbReference type="EMBL" id="ELT94294.1"/>
    </source>
</evidence>
<dbReference type="SUPFAM" id="SSF52540">
    <property type="entry name" value="P-loop containing nucleoside triphosphate hydrolases"/>
    <property type="match status" value="1"/>
</dbReference>
<name>R7TKU0_CAPTE</name>